<reference evidence="14" key="1">
    <citation type="submission" date="2022-08" db="EMBL/GenBank/DDBJ databases">
        <authorList>
            <person name="Dzunkova M."/>
            <person name="La Clair J."/>
            <person name="Tyml T."/>
            <person name="Doud D."/>
            <person name="Schulz F."/>
            <person name="Piquer S."/>
            <person name="Porcel Sanchis D."/>
            <person name="Osborn A."/>
            <person name="Robinson D."/>
            <person name="Louie K.B."/>
            <person name="Bowen B.P."/>
            <person name="Bowers R."/>
            <person name="Lee J."/>
            <person name="Arnau Llombart V."/>
            <person name="Diaz Villanueva W."/>
            <person name="Gosliner T."/>
            <person name="Northen T."/>
            <person name="Cheng J.-F."/>
            <person name="Burkart M.D."/>
            <person name="Woyke T."/>
        </authorList>
    </citation>
    <scope>NUCLEOTIDE SEQUENCE</scope>
    <source>
        <strain evidence="14">Df01</strain>
    </source>
</reference>
<name>A0ABT7QNN0_9GAMM</name>
<evidence type="ECO:0000256" key="3">
    <source>
        <dbReference type="ARBA" id="ARBA00022722"/>
    </source>
</evidence>
<evidence type="ECO:0000256" key="13">
    <source>
        <dbReference type="NCBIfam" id="TIGR00228"/>
    </source>
</evidence>
<reference evidence="14" key="2">
    <citation type="journal article" date="2023" name="Microbiome">
        <title>Synthase-selected sorting approach identifies a beta-lactone synthase in a nudibranch symbiotic bacterium.</title>
        <authorList>
            <person name="Dzunkova M."/>
            <person name="La Clair J.J."/>
            <person name="Tyml T."/>
            <person name="Doud D."/>
            <person name="Schulz F."/>
            <person name="Piquer-Esteban S."/>
            <person name="Porcel Sanchis D."/>
            <person name="Osborn A."/>
            <person name="Robinson D."/>
            <person name="Louie K.B."/>
            <person name="Bowen B.P."/>
            <person name="Bowers R.M."/>
            <person name="Lee J."/>
            <person name="Arnau V."/>
            <person name="Diaz-Villanueva W."/>
            <person name="Stepanauskas R."/>
            <person name="Gosliner T."/>
            <person name="Date S.V."/>
            <person name="Northen T.R."/>
            <person name="Cheng J.F."/>
            <person name="Burkart M.D."/>
            <person name="Woyke T."/>
        </authorList>
    </citation>
    <scope>NUCLEOTIDE SEQUENCE</scope>
    <source>
        <strain evidence="14">Df01</strain>
    </source>
</reference>
<keyword evidence="10 12" id="KW-0233">DNA recombination</keyword>
<comment type="caution">
    <text evidence="14">The sequence shown here is derived from an EMBL/GenBank/DDBJ whole genome shotgun (WGS) entry which is preliminary data.</text>
</comment>
<dbReference type="PANTHER" id="PTHR30194:SF3">
    <property type="entry name" value="CROSSOVER JUNCTION ENDODEOXYRIBONUCLEASE RUVC"/>
    <property type="match status" value="1"/>
</dbReference>
<keyword evidence="9 12" id="KW-0238">DNA-binding</keyword>
<comment type="similarity">
    <text evidence="1 12">Belongs to the RuvC family.</text>
</comment>
<evidence type="ECO:0000256" key="8">
    <source>
        <dbReference type="ARBA" id="ARBA00022842"/>
    </source>
</evidence>
<keyword evidence="4 12" id="KW-0479">Metal-binding</keyword>
<dbReference type="HAMAP" id="MF_00034">
    <property type="entry name" value="RuvC"/>
    <property type="match status" value="1"/>
</dbReference>
<evidence type="ECO:0000256" key="11">
    <source>
        <dbReference type="ARBA" id="ARBA00023204"/>
    </source>
</evidence>
<dbReference type="Proteomes" id="UP001168167">
    <property type="component" value="Unassembled WGS sequence"/>
</dbReference>
<evidence type="ECO:0000256" key="5">
    <source>
        <dbReference type="ARBA" id="ARBA00022759"/>
    </source>
</evidence>
<keyword evidence="2 12" id="KW-0963">Cytoplasm</keyword>
<comment type="catalytic activity">
    <reaction evidence="12">
        <text>Endonucleolytic cleavage at a junction such as a reciprocal single-stranded crossover between two homologous DNA duplexes (Holliday junction).</text>
        <dbReference type="EC" id="3.1.21.10"/>
    </reaction>
</comment>
<evidence type="ECO:0000256" key="12">
    <source>
        <dbReference type="HAMAP-Rule" id="MF_00034"/>
    </source>
</evidence>
<dbReference type="EMBL" id="JANQAO010000004">
    <property type="protein sequence ID" value="MDM5148113.1"/>
    <property type="molecule type" value="Genomic_DNA"/>
</dbReference>
<evidence type="ECO:0000256" key="4">
    <source>
        <dbReference type="ARBA" id="ARBA00022723"/>
    </source>
</evidence>
<gene>
    <name evidence="12 14" type="primary">ruvC</name>
    <name evidence="14" type="ORF">NQX30_07025</name>
</gene>
<feature type="binding site" evidence="12">
    <location>
        <position position="2"/>
    </location>
    <ligand>
        <name>Mg(2+)</name>
        <dbReference type="ChEBI" id="CHEBI:18420"/>
        <label>1</label>
    </ligand>
</feature>
<comment type="cofactor">
    <cofactor evidence="12">
        <name>Mg(2+)</name>
        <dbReference type="ChEBI" id="CHEBI:18420"/>
    </cofactor>
    <text evidence="12">Binds 2 Mg(2+) ion per subunit.</text>
</comment>
<dbReference type="Pfam" id="PF02075">
    <property type="entry name" value="RuvC"/>
    <property type="match status" value="1"/>
</dbReference>
<evidence type="ECO:0000256" key="10">
    <source>
        <dbReference type="ARBA" id="ARBA00023172"/>
    </source>
</evidence>
<keyword evidence="15" id="KW-1185">Reference proteome</keyword>
<organism evidence="14 15">
    <name type="scientific">Candidatus Doriopsillibacter californiensis</name>
    <dbReference type="NCBI Taxonomy" id="2970740"/>
    <lineage>
        <taxon>Bacteria</taxon>
        <taxon>Pseudomonadati</taxon>
        <taxon>Pseudomonadota</taxon>
        <taxon>Gammaproteobacteria</taxon>
        <taxon>Candidatus Tethybacterales</taxon>
        <taxon>Candidatus Persebacteraceae</taxon>
        <taxon>Candidatus Doriopsillibacter</taxon>
    </lineage>
</organism>
<accession>A0ABT7QNN0</accession>
<sequence length="168" mass="18307">MDPGLANTGWGIIDSDGRHSRHLSSGIIHTSPSAAHVMRLGDIRNELKEVIQQWSPKIACIERVFVNKNAKSSMVLGEARGVAIGVLLECDLEVTEISALQIKKSVTGMGRANKKQVSEMVMRLLALPVPAPADAADALACALALMPLARLQNTRLPAIRSRRRRTRR</sequence>
<dbReference type="InterPro" id="IPR036397">
    <property type="entry name" value="RNaseH_sf"/>
</dbReference>
<dbReference type="PROSITE" id="PS01321">
    <property type="entry name" value="RUVC"/>
    <property type="match status" value="1"/>
</dbReference>
<evidence type="ECO:0000313" key="14">
    <source>
        <dbReference type="EMBL" id="MDM5148113.1"/>
    </source>
</evidence>
<dbReference type="NCBIfam" id="TIGR00228">
    <property type="entry name" value="ruvC"/>
    <property type="match status" value="1"/>
</dbReference>
<evidence type="ECO:0000256" key="2">
    <source>
        <dbReference type="ARBA" id="ARBA00022490"/>
    </source>
</evidence>
<dbReference type="Gene3D" id="3.30.420.10">
    <property type="entry name" value="Ribonuclease H-like superfamily/Ribonuclease H"/>
    <property type="match status" value="1"/>
</dbReference>
<dbReference type="InterPro" id="IPR002176">
    <property type="entry name" value="X-over_junc_endoDNase_RuvC"/>
</dbReference>
<comment type="subunit">
    <text evidence="12">Homodimer which binds Holliday junction (HJ) DNA. The HJ becomes 2-fold symmetrical on binding to RuvC with unstacked arms; it has a different conformation from HJ DNA in complex with RuvA. In the full resolvosome a probable DNA-RuvA(4)-RuvB(12)-RuvC(2) complex forms which resolves the HJ.</text>
</comment>
<evidence type="ECO:0000256" key="7">
    <source>
        <dbReference type="ARBA" id="ARBA00022801"/>
    </source>
</evidence>
<dbReference type="EC" id="3.1.21.10" evidence="12 13"/>
<keyword evidence="8 12" id="KW-0460">Magnesium</keyword>
<keyword evidence="5 12" id="KW-0255">Endonuclease</keyword>
<feature type="binding site" evidence="12">
    <location>
        <position position="62"/>
    </location>
    <ligand>
        <name>Mg(2+)</name>
        <dbReference type="ChEBI" id="CHEBI:18420"/>
        <label>2</label>
    </ligand>
</feature>
<proteinExistence type="inferred from homology"/>
<keyword evidence="7 12" id="KW-0378">Hydrolase</keyword>
<protein>
    <recommendedName>
        <fullName evidence="12 13">Crossover junction endodeoxyribonuclease RuvC</fullName>
        <ecNumber evidence="12 13">3.1.21.10</ecNumber>
    </recommendedName>
    <alternativeName>
        <fullName evidence="12">Holliday junction nuclease RuvC</fullName>
    </alternativeName>
    <alternativeName>
        <fullName evidence="12">Holliday junction resolvase RuvC</fullName>
    </alternativeName>
</protein>
<feature type="active site" evidence="12">
    <location>
        <position position="134"/>
    </location>
</feature>
<dbReference type="InterPro" id="IPR012337">
    <property type="entry name" value="RNaseH-like_sf"/>
</dbReference>
<comment type="subcellular location">
    <subcellularLocation>
        <location evidence="12">Cytoplasm</location>
    </subcellularLocation>
</comment>
<keyword evidence="6 12" id="KW-0227">DNA damage</keyword>
<dbReference type="PRINTS" id="PR00696">
    <property type="entry name" value="RSOLVASERUVC"/>
</dbReference>
<feature type="binding site" evidence="12">
    <location>
        <position position="134"/>
    </location>
    <ligand>
        <name>Mg(2+)</name>
        <dbReference type="ChEBI" id="CHEBI:18420"/>
        <label>1</label>
    </ligand>
</feature>
<keyword evidence="11 12" id="KW-0234">DNA repair</keyword>
<dbReference type="CDD" id="cd16962">
    <property type="entry name" value="RuvC"/>
    <property type="match status" value="1"/>
</dbReference>
<dbReference type="InterPro" id="IPR020563">
    <property type="entry name" value="X-over_junc_endoDNase_Mg_BS"/>
</dbReference>
<evidence type="ECO:0000256" key="1">
    <source>
        <dbReference type="ARBA" id="ARBA00009518"/>
    </source>
</evidence>
<evidence type="ECO:0000313" key="15">
    <source>
        <dbReference type="Proteomes" id="UP001168167"/>
    </source>
</evidence>
<evidence type="ECO:0000256" key="9">
    <source>
        <dbReference type="ARBA" id="ARBA00023125"/>
    </source>
</evidence>
<feature type="active site" evidence="12">
    <location>
        <position position="2"/>
    </location>
</feature>
<feature type="active site" evidence="12">
    <location>
        <position position="62"/>
    </location>
</feature>
<keyword evidence="3 12" id="KW-0540">Nuclease</keyword>
<evidence type="ECO:0000256" key="6">
    <source>
        <dbReference type="ARBA" id="ARBA00022763"/>
    </source>
</evidence>
<dbReference type="SUPFAM" id="SSF53098">
    <property type="entry name" value="Ribonuclease H-like"/>
    <property type="match status" value="1"/>
</dbReference>
<dbReference type="PANTHER" id="PTHR30194">
    <property type="entry name" value="CROSSOVER JUNCTION ENDODEOXYRIBONUCLEASE RUVC"/>
    <property type="match status" value="1"/>
</dbReference>
<comment type="function">
    <text evidence="12">The RuvA-RuvB-RuvC complex processes Holliday junction (HJ) DNA during genetic recombination and DNA repair. Endonuclease that resolves HJ intermediates. Cleaves cruciform DNA by making single-stranded nicks across the HJ at symmetrical positions within the homologous arms, yielding a 5'-phosphate and a 3'-hydroxyl group; requires a central core of homology in the junction. The consensus cleavage sequence is 5'-(A/T)TT(C/G)-3'. Cleavage occurs on the 3'-side of the TT dinucleotide at the point of strand exchange. HJ branch migration catalyzed by RuvA-RuvB allows RuvC to scan DNA until it finds its consensus sequence, where it cleaves and resolves the cruciform DNA.</text>
</comment>